<dbReference type="InterPro" id="IPR010652">
    <property type="entry name" value="DUF1232"/>
</dbReference>
<protein>
    <recommendedName>
        <fullName evidence="5">DUF1232 domain-containing protein</fullName>
    </recommendedName>
</protein>
<evidence type="ECO:0000256" key="2">
    <source>
        <dbReference type="ARBA" id="ARBA00022692"/>
    </source>
</evidence>
<evidence type="ECO:0000313" key="6">
    <source>
        <dbReference type="EMBL" id="GAA0708055.1"/>
    </source>
</evidence>
<dbReference type="Pfam" id="PF06803">
    <property type="entry name" value="DUF1232"/>
    <property type="match status" value="1"/>
</dbReference>
<dbReference type="RefSeq" id="WP_343787271.1">
    <property type="nucleotide sequence ID" value="NZ_BAAAEU010000004.1"/>
</dbReference>
<comment type="subcellular location">
    <subcellularLocation>
        <location evidence="1">Endomembrane system</location>
        <topology evidence="1">Multi-pass membrane protein</topology>
    </subcellularLocation>
</comment>
<evidence type="ECO:0000256" key="4">
    <source>
        <dbReference type="ARBA" id="ARBA00023136"/>
    </source>
</evidence>
<dbReference type="EMBL" id="BAAAEU010000004">
    <property type="protein sequence ID" value="GAA0708055.1"/>
    <property type="molecule type" value="Genomic_DNA"/>
</dbReference>
<evidence type="ECO:0000259" key="5">
    <source>
        <dbReference type="Pfam" id="PF06803"/>
    </source>
</evidence>
<accession>A0ABN1IE07</accession>
<feature type="domain" description="DUF1232" evidence="5">
    <location>
        <begin position="86"/>
        <end position="113"/>
    </location>
</feature>
<keyword evidence="7" id="KW-1185">Reference proteome</keyword>
<keyword evidence="2" id="KW-0812">Transmembrane</keyword>
<evidence type="ECO:0000256" key="3">
    <source>
        <dbReference type="ARBA" id="ARBA00022989"/>
    </source>
</evidence>
<sequence length="172" mass="19736">MRITLDLEPDDVDRFQAALARARHTMRGADEVDVIDAAKYALDHLDTSGAPAYVRKRLVEVQRLIMMLEDEVWALTDPERADVIQSLAYFSDPDDLIPDHIAVIGLLDDAIMIELLLRRLRRVRKAYAEFCAFRSSLPAAADDGESRQRRARELADRRAALHLRMRRRRRGA</sequence>
<organism evidence="6 7">
    <name type="scientific">Dokdonella soli</name>
    <dbReference type="NCBI Taxonomy" id="529810"/>
    <lineage>
        <taxon>Bacteria</taxon>
        <taxon>Pseudomonadati</taxon>
        <taxon>Pseudomonadota</taxon>
        <taxon>Gammaproteobacteria</taxon>
        <taxon>Lysobacterales</taxon>
        <taxon>Rhodanobacteraceae</taxon>
        <taxon>Dokdonella</taxon>
    </lineage>
</organism>
<comment type="caution">
    <text evidence="6">The sequence shown here is derived from an EMBL/GenBank/DDBJ whole genome shotgun (WGS) entry which is preliminary data.</text>
</comment>
<evidence type="ECO:0000256" key="1">
    <source>
        <dbReference type="ARBA" id="ARBA00004127"/>
    </source>
</evidence>
<reference evidence="6 7" key="1">
    <citation type="journal article" date="2019" name="Int. J. Syst. Evol. Microbiol.">
        <title>The Global Catalogue of Microorganisms (GCM) 10K type strain sequencing project: providing services to taxonomists for standard genome sequencing and annotation.</title>
        <authorList>
            <consortium name="The Broad Institute Genomics Platform"/>
            <consortium name="The Broad Institute Genome Sequencing Center for Infectious Disease"/>
            <person name="Wu L."/>
            <person name="Ma J."/>
        </authorList>
    </citation>
    <scope>NUCLEOTIDE SEQUENCE [LARGE SCALE GENOMIC DNA]</scope>
    <source>
        <strain evidence="6 7">JCM 15421</strain>
    </source>
</reference>
<proteinExistence type="predicted"/>
<keyword evidence="4" id="KW-0472">Membrane</keyword>
<name>A0ABN1IE07_9GAMM</name>
<gene>
    <name evidence="6" type="ORF">GCM10009105_07290</name>
</gene>
<dbReference type="Proteomes" id="UP001501523">
    <property type="component" value="Unassembled WGS sequence"/>
</dbReference>
<keyword evidence="3" id="KW-1133">Transmembrane helix</keyword>
<evidence type="ECO:0000313" key="7">
    <source>
        <dbReference type="Proteomes" id="UP001501523"/>
    </source>
</evidence>